<keyword evidence="1 3" id="KW-0853">WD repeat</keyword>
<feature type="repeat" description="WD" evidence="3">
    <location>
        <begin position="379"/>
        <end position="420"/>
    </location>
</feature>
<dbReference type="EMBL" id="CT868665">
    <property type="protein sequence ID" value="CAK91786.1"/>
    <property type="molecule type" value="Genomic_DNA"/>
</dbReference>
<organism evidence="4 5">
    <name type="scientific">Paramecium tetraurelia</name>
    <dbReference type="NCBI Taxonomy" id="5888"/>
    <lineage>
        <taxon>Eukaryota</taxon>
        <taxon>Sar</taxon>
        <taxon>Alveolata</taxon>
        <taxon>Ciliophora</taxon>
        <taxon>Intramacronucleata</taxon>
        <taxon>Oligohymenophorea</taxon>
        <taxon>Peniculida</taxon>
        <taxon>Parameciidae</taxon>
        <taxon>Paramecium</taxon>
    </lineage>
</organism>
<keyword evidence="2" id="KW-0677">Repeat</keyword>
<dbReference type="InterPro" id="IPR015943">
    <property type="entry name" value="WD40/YVTN_repeat-like_dom_sf"/>
</dbReference>
<feature type="repeat" description="WD" evidence="3">
    <location>
        <begin position="505"/>
        <end position="551"/>
    </location>
</feature>
<dbReference type="HOGENOM" id="CLU_000288_57_13_1"/>
<dbReference type="STRING" id="5888.A0E919"/>
<name>A0E919_PARTE</name>
<evidence type="ECO:0000256" key="3">
    <source>
        <dbReference type="PROSITE-ProRule" id="PRU00221"/>
    </source>
</evidence>
<dbReference type="Gene3D" id="2.130.10.10">
    <property type="entry name" value="YVTN repeat-like/Quinoprotein amine dehydrogenase"/>
    <property type="match status" value="3"/>
</dbReference>
<dbReference type="Pfam" id="PF00400">
    <property type="entry name" value="WD40"/>
    <property type="match status" value="6"/>
</dbReference>
<evidence type="ECO:0000313" key="5">
    <source>
        <dbReference type="Proteomes" id="UP000000600"/>
    </source>
</evidence>
<dbReference type="SUPFAM" id="SSF141571">
    <property type="entry name" value="Pentapeptide repeat-like"/>
    <property type="match status" value="1"/>
</dbReference>
<dbReference type="Proteomes" id="UP000000600">
    <property type="component" value="Unassembled WGS sequence"/>
</dbReference>
<protein>
    <submittedName>
        <fullName evidence="4">Uncharacterized protein</fullName>
    </submittedName>
</protein>
<dbReference type="Pfam" id="PF00805">
    <property type="entry name" value="Pentapeptide"/>
    <property type="match status" value="1"/>
</dbReference>
<feature type="repeat" description="WD" evidence="3">
    <location>
        <begin position="552"/>
        <end position="593"/>
    </location>
</feature>
<dbReference type="SMART" id="SM00320">
    <property type="entry name" value="WD40"/>
    <property type="match status" value="6"/>
</dbReference>
<evidence type="ECO:0000256" key="2">
    <source>
        <dbReference type="ARBA" id="ARBA00022737"/>
    </source>
</evidence>
<dbReference type="KEGG" id="ptm:GSPATT00024517001"/>
<evidence type="ECO:0000256" key="1">
    <source>
        <dbReference type="ARBA" id="ARBA00022574"/>
    </source>
</evidence>
<proteinExistence type="predicted"/>
<dbReference type="SUPFAM" id="SSF50978">
    <property type="entry name" value="WD40 repeat-like"/>
    <property type="match status" value="1"/>
</dbReference>
<dbReference type="eggNOG" id="KOG0272">
    <property type="taxonomic scope" value="Eukaryota"/>
</dbReference>
<dbReference type="PROSITE" id="PS50082">
    <property type="entry name" value="WD_REPEATS_2"/>
    <property type="match status" value="6"/>
</dbReference>
<dbReference type="OrthoDB" id="414519at2759"/>
<feature type="repeat" description="WD" evidence="3">
    <location>
        <begin position="594"/>
        <end position="635"/>
    </location>
</feature>
<dbReference type="InterPro" id="IPR019775">
    <property type="entry name" value="WD40_repeat_CS"/>
</dbReference>
<dbReference type="InterPro" id="IPR020472">
    <property type="entry name" value="WD40_PAC1"/>
</dbReference>
<evidence type="ECO:0000313" key="4">
    <source>
        <dbReference type="EMBL" id="CAK91786.1"/>
    </source>
</evidence>
<dbReference type="PRINTS" id="PR00320">
    <property type="entry name" value="GPROTEINBRPT"/>
</dbReference>
<dbReference type="InterPro" id="IPR001680">
    <property type="entry name" value="WD40_rpt"/>
</dbReference>
<dbReference type="AlphaFoldDB" id="A0E919"/>
<feature type="repeat" description="WD" evidence="3">
    <location>
        <begin position="421"/>
        <end position="462"/>
    </location>
</feature>
<feature type="repeat" description="WD" evidence="3">
    <location>
        <begin position="463"/>
        <end position="504"/>
    </location>
</feature>
<dbReference type="GeneID" id="5044970"/>
<dbReference type="FunFam" id="2.160.20.80:FF:000011">
    <property type="entry name" value="Uncharacterized protein"/>
    <property type="match status" value="1"/>
</dbReference>
<gene>
    <name evidence="4" type="ORF">GSPATT00024517001</name>
</gene>
<dbReference type="PROSITE" id="PS00678">
    <property type="entry name" value="WD_REPEATS_1"/>
    <property type="match status" value="5"/>
</dbReference>
<sequence>MQCAFHIGTEVSIICIDPHNCERQRKLCVDCIYEHGVDIKKNTVTAKKFQELIRQRFKESEDNELSNLSTQRMNFKSLLSSSQILLKQICDEIEVSYKQIDDMMTGLEDISFLNIANKNVNPLELSNTELEKLFQIFLGKTLYKQNDSKKLYLKNLHEKNKCCYKEISSFCEKFNIEMKRILSLIQMTNNYQGKIQSITEIVNRNADLYQVLTYTKNIDRSFLNKIIILIKNNKITNFLEFISEQNIDKSYETDFYKKNYSTEVYEQIRNDLIKQISQDDKEIIEFLKFLIQLTAIDEKYIQCGSNSLNLLVEMKADLKEQCFKNIRIRDTSLIGGNFARCNFDGSNFDNVNVNGMNLNGAQLINCKWKNIKIHELNKLNGHSNSVRSICFSPDCMTLSSGSDDNSIRLWNVKSGQQKVKLDGHTCGVNSVCFSPNGTKLASGSIDKSIRLWDVKRGLQTAKLDGHSNSVQSVCFSSDGATLASGSIDKSIRLWDLKTGLQAARLDGHTNGVNSVCFSPNGTNLASGSGESNGNDNSVRLWDIRKKVQIAKFDGHSSKVNSVCFSHDGSKIASGSYDSSICLWDVETRSLKAKLDGHSNGVNSVCFSPNSTQLASGSSDKSIRLWDVKTGQQLAKFNSHNRQYISIKWLRQIYRLMECRSNRIQKQI</sequence>
<keyword evidence="5" id="KW-1185">Reference proteome</keyword>
<dbReference type="RefSeq" id="XP_001459183.1">
    <property type="nucleotide sequence ID" value="XM_001459146.1"/>
</dbReference>
<dbReference type="PANTHER" id="PTHR22847">
    <property type="entry name" value="WD40 REPEAT PROTEIN"/>
    <property type="match status" value="1"/>
</dbReference>
<reference evidence="4 5" key="1">
    <citation type="journal article" date="2006" name="Nature">
        <title>Global trends of whole-genome duplications revealed by the ciliate Paramecium tetraurelia.</title>
        <authorList>
            <consortium name="Genoscope"/>
            <person name="Aury J.-M."/>
            <person name="Jaillon O."/>
            <person name="Duret L."/>
            <person name="Noel B."/>
            <person name="Jubin C."/>
            <person name="Porcel B.M."/>
            <person name="Segurens B."/>
            <person name="Daubin V."/>
            <person name="Anthouard V."/>
            <person name="Aiach N."/>
            <person name="Arnaiz O."/>
            <person name="Billaut A."/>
            <person name="Beisson J."/>
            <person name="Blanc I."/>
            <person name="Bouhouche K."/>
            <person name="Camara F."/>
            <person name="Duharcourt S."/>
            <person name="Guigo R."/>
            <person name="Gogendeau D."/>
            <person name="Katinka M."/>
            <person name="Keller A.-M."/>
            <person name="Kissmehl R."/>
            <person name="Klotz C."/>
            <person name="Koll F."/>
            <person name="Le Moue A."/>
            <person name="Lepere C."/>
            <person name="Malinsky S."/>
            <person name="Nowacki M."/>
            <person name="Nowak J.K."/>
            <person name="Plattner H."/>
            <person name="Poulain J."/>
            <person name="Ruiz F."/>
            <person name="Serrano V."/>
            <person name="Zagulski M."/>
            <person name="Dessen P."/>
            <person name="Betermier M."/>
            <person name="Weissenbach J."/>
            <person name="Scarpelli C."/>
            <person name="Schachter V."/>
            <person name="Sperling L."/>
            <person name="Meyer E."/>
            <person name="Cohen J."/>
            <person name="Wincker P."/>
        </authorList>
    </citation>
    <scope>NUCLEOTIDE SEQUENCE [LARGE SCALE GENOMIC DNA]</scope>
    <source>
        <strain evidence="4 5">Stock d4-2</strain>
    </source>
</reference>
<dbReference type="InParanoid" id="A0E919"/>
<dbReference type="PROSITE" id="PS50294">
    <property type="entry name" value="WD_REPEATS_REGION"/>
    <property type="match status" value="6"/>
</dbReference>
<dbReference type="GO" id="GO:1990234">
    <property type="term" value="C:transferase complex"/>
    <property type="evidence" value="ECO:0007669"/>
    <property type="project" value="UniProtKB-ARBA"/>
</dbReference>
<dbReference type="InterPro" id="IPR001646">
    <property type="entry name" value="5peptide_repeat"/>
</dbReference>
<dbReference type="InterPro" id="IPR036322">
    <property type="entry name" value="WD40_repeat_dom_sf"/>
</dbReference>
<accession>A0E919</accession>
<dbReference type="PANTHER" id="PTHR22847:SF637">
    <property type="entry name" value="WD REPEAT DOMAIN 5B"/>
    <property type="match status" value="1"/>
</dbReference>
<dbReference type="Gene3D" id="2.160.20.80">
    <property type="entry name" value="E3 ubiquitin-protein ligase SopA"/>
    <property type="match status" value="1"/>
</dbReference>
<dbReference type="CDD" id="cd00200">
    <property type="entry name" value="WD40"/>
    <property type="match status" value="1"/>
</dbReference>